<keyword evidence="6 9" id="KW-0808">Transferase</keyword>
<evidence type="ECO:0000256" key="6">
    <source>
        <dbReference type="ARBA" id="ARBA00022679"/>
    </source>
</evidence>
<feature type="binding site" evidence="9">
    <location>
        <begin position="57"/>
        <end position="60"/>
    </location>
    <ligand>
        <name>carbamoyl phosphate</name>
        <dbReference type="ChEBI" id="CHEBI:58228"/>
    </ligand>
</feature>
<evidence type="ECO:0000256" key="3">
    <source>
        <dbReference type="ARBA" id="ARBA00007805"/>
    </source>
</evidence>
<dbReference type="PANTHER" id="PTHR45753:SF1">
    <property type="entry name" value="ORNITHINE CARBAMOYLTRANSFERASE, CATABOLIC"/>
    <property type="match status" value="1"/>
</dbReference>
<evidence type="ECO:0000313" key="12">
    <source>
        <dbReference type="EMBL" id="MDA7027352.1"/>
    </source>
</evidence>
<dbReference type="HAMAP" id="MF_01109">
    <property type="entry name" value="OTCase"/>
    <property type="match status" value="1"/>
</dbReference>
<feature type="binding site" evidence="9">
    <location>
        <position position="167"/>
    </location>
    <ligand>
        <name>L-ornithine</name>
        <dbReference type="ChEBI" id="CHEBI:46911"/>
    </ligand>
</feature>
<accession>A0ABT4X7N3</accession>
<reference evidence="12 13" key="1">
    <citation type="submission" date="2023-01" db="EMBL/GenBank/DDBJ databases">
        <title>Bacillus changyiensis sp. nov., isolated from a coastal deposit.</title>
        <authorList>
            <person name="Xiao G."/>
            <person name="Lai Q."/>
            <person name="Hu Z."/>
            <person name="Shao Z."/>
        </authorList>
    </citation>
    <scope>NUCLEOTIDE SEQUENCE [LARGE SCALE GENOMIC DNA]</scope>
    <source>
        <strain evidence="12 13">CLL-7-23</strain>
    </source>
</reference>
<comment type="function">
    <text evidence="1">Reversibly catalyzes the transfer of the carbamoyl group from carbamoyl phosphate (CP) to the N(epsilon) atom of ornithine (ORN) to produce L-citrulline.</text>
</comment>
<keyword evidence="13" id="KW-1185">Reference proteome</keyword>
<dbReference type="EMBL" id="JAQKAB010000008">
    <property type="protein sequence ID" value="MDA7027352.1"/>
    <property type="molecule type" value="Genomic_DNA"/>
</dbReference>
<dbReference type="NCBIfam" id="NF003286">
    <property type="entry name" value="PRK04284.1"/>
    <property type="match status" value="1"/>
</dbReference>
<dbReference type="NCBIfam" id="TIGR00658">
    <property type="entry name" value="orni_carb_tr"/>
    <property type="match status" value="1"/>
</dbReference>
<comment type="pathway">
    <text evidence="7">Amino-acid degradation; L-arginine degradation via ADI pathway; carbamoyl phosphate from L-arginine: step 2/2.</text>
</comment>
<dbReference type="InterPro" id="IPR006130">
    <property type="entry name" value="Asp/Orn_carbamoylTrfase"/>
</dbReference>
<feature type="binding site" evidence="9">
    <location>
        <position position="84"/>
    </location>
    <ligand>
        <name>carbamoyl phosphate</name>
        <dbReference type="ChEBI" id="CHEBI:58228"/>
    </ligand>
</feature>
<dbReference type="EC" id="2.1.3.3" evidence="4 9"/>
<feature type="binding site" evidence="9">
    <location>
        <position position="108"/>
    </location>
    <ligand>
        <name>carbamoyl phosphate</name>
        <dbReference type="ChEBI" id="CHEBI:58228"/>
    </ligand>
</feature>
<evidence type="ECO:0000313" key="13">
    <source>
        <dbReference type="Proteomes" id="UP001211894"/>
    </source>
</evidence>
<feature type="binding site" evidence="9">
    <location>
        <begin position="235"/>
        <end position="236"/>
    </location>
    <ligand>
        <name>L-ornithine</name>
        <dbReference type="ChEBI" id="CHEBI:46911"/>
    </ligand>
</feature>
<dbReference type="GO" id="GO:0004585">
    <property type="term" value="F:ornithine carbamoyltransferase activity"/>
    <property type="evidence" value="ECO:0007669"/>
    <property type="project" value="UniProtKB-EC"/>
</dbReference>
<organism evidence="12 13">
    <name type="scientific">Bacillus changyiensis</name>
    <dbReference type="NCBI Taxonomy" id="3004103"/>
    <lineage>
        <taxon>Bacteria</taxon>
        <taxon>Bacillati</taxon>
        <taxon>Bacillota</taxon>
        <taxon>Bacilli</taxon>
        <taxon>Bacillales</taxon>
        <taxon>Bacillaceae</taxon>
        <taxon>Bacillus</taxon>
    </lineage>
</organism>
<dbReference type="NCBIfam" id="NF001986">
    <property type="entry name" value="PRK00779.1"/>
    <property type="match status" value="1"/>
</dbReference>
<feature type="domain" description="Aspartate/ornithine carbamoyltransferase carbamoyl-P binding" evidence="11">
    <location>
        <begin position="8"/>
        <end position="148"/>
    </location>
</feature>
<gene>
    <name evidence="12" type="primary">argF</name>
    <name evidence="12" type="ORF">PJ311_12215</name>
</gene>
<comment type="subcellular location">
    <subcellularLocation>
        <location evidence="2 9">Cytoplasm</location>
    </subcellularLocation>
</comment>
<dbReference type="Gene3D" id="3.40.50.1370">
    <property type="entry name" value="Aspartate/ornithine carbamoyltransferase"/>
    <property type="match status" value="2"/>
</dbReference>
<evidence type="ECO:0000256" key="8">
    <source>
        <dbReference type="ARBA" id="ARBA00048772"/>
    </source>
</evidence>
<evidence type="ECO:0000256" key="7">
    <source>
        <dbReference type="ARBA" id="ARBA00037919"/>
    </source>
</evidence>
<dbReference type="InterPro" id="IPR036901">
    <property type="entry name" value="Asp/Orn_carbamoylTrfase_sf"/>
</dbReference>
<feature type="binding site" evidence="9">
    <location>
        <position position="231"/>
    </location>
    <ligand>
        <name>L-ornithine</name>
        <dbReference type="ChEBI" id="CHEBI:46911"/>
    </ligand>
</feature>
<sequence length="330" mass="37299">MAFNLKNRHFLTLKDFTPQEIDFLIEQSIEFKRLKYAGIPHQVLSGKNIALLFEKPSTRTRCAFTVACIDLGAHPEYLGKGDIQFGKKESNRDTAIVLGRMFDGIEFRGFKHETVEALAKYAGVPVWNGLTDMFHPTQILADFMTIKEKLGYLKGIKFAYVGDARNNMGNSLMIGSAKMGIDFRAVSPKELFPNQELVDYAKGVARETGATITITDDVAEGVKDVDVIYTDVWVSMGEEDQFKERIDLLKKYQVNQQMMNMTGKDHTLFMHCLPAFHDLETQVGREIHEKFGLDAMEVTDEVFQSKNSVVFDEAENRMHTIKAVMAATLS</sequence>
<comment type="similarity">
    <text evidence="3 9">Belongs to the aspartate/ornithine carbamoyltransferase superfamily. OTCase family.</text>
</comment>
<proteinExistence type="inferred from homology"/>
<evidence type="ECO:0000256" key="4">
    <source>
        <dbReference type="ARBA" id="ARBA00013007"/>
    </source>
</evidence>
<evidence type="ECO:0000259" key="10">
    <source>
        <dbReference type="Pfam" id="PF00185"/>
    </source>
</evidence>
<dbReference type="Proteomes" id="UP001211894">
    <property type="component" value="Unassembled WGS sequence"/>
</dbReference>
<dbReference type="InterPro" id="IPR002292">
    <property type="entry name" value="Orn/put_carbamltrans"/>
</dbReference>
<dbReference type="InterPro" id="IPR006132">
    <property type="entry name" value="Asp/Orn_carbamoyltranf_P-bd"/>
</dbReference>
<dbReference type="PANTHER" id="PTHR45753">
    <property type="entry name" value="ORNITHINE CARBAMOYLTRANSFERASE, MITOCHONDRIAL"/>
    <property type="match status" value="1"/>
</dbReference>
<dbReference type="PRINTS" id="PR00100">
    <property type="entry name" value="AOTCASE"/>
</dbReference>
<comment type="caution">
    <text evidence="12">The sequence shown here is derived from an EMBL/GenBank/DDBJ whole genome shotgun (WGS) entry which is preliminary data.</text>
</comment>
<name>A0ABT4X7N3_9BACI</name>
<feature type="binding site" evidence="9">
    <location>
        <begin position="272"/>
        <end position="273"/>
    </location>
    <ligand>
        <name>carbamoyl phosphate</name>
        <dbReference type="ChEBI" id="CHEBI:58228"/>
    </ligand>
</feature>
<evidence type="ECO:0000259" key="11">
    <source>
        <dbReference type="Pfam" id="PF02729"/>
    </source>
</evidence>
<dbReference type="Pfam" id="PF02729">
    <property type="entry name" value="OTCace_N"/>
    <property type="match status" value="1"/>
</dbReference>
<evidence type="ECO:0000256" key="1">
    <source>
        <dbReference type="ARBA" id="ARBA00003822"/>
    </source>
</evidence>
<dbReference type="SUPFAM" id="SSF53671">
    <property type="entry name" value="Aspartate/ornithine carbamoyltransferase"/>
    <property type="match status" value="1"/>
</dbReference>
<evidence type="ECO:0000256" key="2">
    <source>
        <dbReference type="ARBA" id="ARBA00004496"/>
    </source>
</evidence>
<feature type="domain" description="Aspartate/ornithine carbamoyltransferase Asp/Orn-binding" evidence="10">
    <location>
        <begin position="154"/>
        <end position="327"/>
    </location>
</feature>
<keyword evidence="5 9" id="KW-0963">Cytoplasm</keyword>
<dbReference type="PROSITE" id="PS00097">
    <property type="entry name" value="CARBAMOYLTRANSFERASE"/>
    <property type="match status" value="1"/>
</dbReference>
<evidence type="ECO:0000256" key="9">
    <source>
        <dbReference type="HAMAP-Rule" id="MF_01109"/>
    </source>
</evidence>
<protein>
    <recommendedName>
        <fullName evidence="4 9">Ornithine carbamoyltransferase</fullName>
        <shortName evidence="9">OTCase</shortName>
        <ecNumber evidence="4 9">2.1.3.3</ecNumber>
    </recommendedName>
</protein>
<feature type="binding site" evidence="9">
    <location>
        <position position="317"/>
    </location>
    <ligand>
        <name>carbamoyl phosphate</name>
        <dbReference type="ChEBI" id="CHEBI:58228"/>
    </ligand>
</feature>
<dbReference type="Pfam" id="PF00185">
    <property type="entry name" value="OTCace"/>
    <property type="match status" value="1"/>
</dbReference>
<evidence type="ECO:0000256" key="5">
    <source>
        <dbReference type="ARBA" id="ARBA00022490"/>
    </source>
</evidence>
<dbReference type="InterPro" id="IPR024904">
    <property type="entry name" value="OTCase_ArgI"/>
</dbReference>
<comment type="catalytic activity">
    <reaction evidence="8 9">
        <text>carbamoyl phosphate + L-ornithine = L-citrulline + phosphate + H(+)</text>
        <dbReference type="Rhea" id="RHEA:19513"/>
        <dbReference type="ChEBI" id="CHEBI:15378"/>
        <dbReference type="ChEBI" id="CHEBI:43474"/>
        <dbReference type="ChEBI" id="CHEBI:46911"/>
        <dbReference type="ChEBI" id="CHEBI:57743"/>
        <dbReference type="ChEBI" id="CHEBI:58228"/>
        <dbReference type="EC" id="2.1.3.3"/>
    </reaction>
</comment>
<dbReference type="InterPro" id="IPR006131">
    <property type="entry name" value="Asp_carbamoyltransf_Asp/Orn-bd"/>
</dbReference>
<feature type="binding site" evidence="9">
    <location>
        <begin position="135"/>
        <end position="138"/>
    </location>
    <ligand>
        <name>carbamoyl phosphate</name>
        <dbReference type="ChEBI" id="CHEBI:58228"/>
    </ligand>
</feature>
<dbReference type="PRINTS" id="PR00102">
    <property type="entry name" value="OTCASE"/>
</dbReference>
<dbReference type="RefSeq" id="WP_271341194.1">
    <property type="nucleotide sequence ID" value="NZ_JAQKAB010000008.1"/>
</dbReference>